<evidence type="ECO:0000256" key="2">
    <source>
        <dbReference type="ARBA" id="ARBA00022723"/>
    </source>
</evidence>
<evidence type="ECO:0000256" key="1">
    <source>
        <dbReference type="ARBA" id="ARBA00022448"/>
    </source>
</evidence>
<dbReference type="Gene3D" id="3.30.70.20">
    <property type="match status" value="1"/>
</dbReference>
<keyword evidence="3 6" id="KW-0249">Electron transport</keyword>
<evidence type="ECO:0000256" key="5">
    <source>
        <dbReference type="ARBA" id="ARBA00023014"/>
    </source>
</evidence>
<proteinExistence type="predicted"/>
<dbReference type="PANTHER" id="PTHR36923:SF3">
    <property type="entry name" value="FERREDOXIN"/>
    <property type="match status" value="1"/>
</dbReference>
<evidence type="ECO:0000256" key="3">
    <source>
        <dbReference type="ARBA" id="ARBA00022982"/>
    </source>
</evidence>
<keyword evidence="1 6" id="KW-0813">Transport</keyword>
<evidence type="ECO:0000256" key="4">
    <source>
        <dbReference type="ARBA" id="ARBA00023004"/>
    </source>
</evidence>
<keyword evidence="2 6" id="KW-0479">Metal-binding</keyword>
<dbReference type="SUPFAM" id="SSF54862">
    <property type="entry name" value="4Fe-4S ferredoxins"/>
    <property type="match status" value="1"/>
</dbReference>
<comment type="caution">
    <text evidence="7">The sequence shown here is derived from an EMBL/GenBank/DDBJ whole genome shotgun (WGS) entry which is preliminary data.</text>
</comment>
<evidence type="ECO:0000313" key="7">
    <source>
        <dbReference type="EMBL" id="OGL83116.1"/>
    </source>
</evidence>
<organism evidence="7 8">
    <name type="scientific">Candidatus Uhrbacteria bacterium RIFCSPLOWO2_01_FULL_47_25</name>
    <dbReference type="NCBI Taxonomy" id="1802402"/>
    <lineage>
        <taxon>Bacteria</taxon>
        <taxon>Candidatus Uhriibacteriota</taxon>
    </lineage>
</organism>
<dbReference type="PRINTS" id="PR00352">
    <property type="entry name" value="3FE4SFRDOXIN"/>
</dbReference>
<keyword evidence="4 6" id="KW-0408">Iron</keyword>
<comment type="function">
    <text evidence="6">Ferredoxins are iron-sulfur proteins that transfer electrons in a wide variety of metabolic reactions.</text>
</comment>
<dbReference type="PANTHER" id="PTHR36923">
    <property type="entry name" value="FERREDOXIN"/>
    <property type="match status" value="1"/>
</dbReference>
<gene>
    <name evidence="7" type="ORF">A2936_05055</name>
</gene>
<accession>A0A1F7UY06</accession>
<dbReference type="EMBL" id="MGEK01000003">
    <property type="protein sequence ID" value="OGL83116.1"/>
    <property type="molecule type" value="Genomic_DNA"/>
</dbReference>
<dbReference type="GO" id="GO:0051536">
    <property type="term" value="F:iron-sulfur cluster binding"/>
    <property type="evidence" value="ECO:0007669"/>
    <property type="project" value="UniProtKB-KW"/>
</dbReference>
<evidence type="ECO:0000313" key="8">
    <source>
        <dbReference type="Proteomes" id="UP000176846"/>
    </source>
</evidence>
<protein>
    <recommendedName>
        <fullName evidence="6">Ferredoxin</fullName>
    </recommendedName>
</protein>
<name>A0A1F7UY06_9BACT</name>
<dbReference type="Proteomes" id="UP000176846">
    <property type="component" value="Unassembled WGS sequence"/>
</dbReference>
<keyword evidence="5 6" id="KW-0411">Iron-sulfur</keyword>
<dbReference type="Pfam" id="PF13370">
    <property type="entry name" value="Fer4_13"/>
    <property type="match status" value="1"/>
</dbReference>
<dbReference type="AlphaFoldDB" id="A0A1F7UY06"/>
<dbReference type="GO" id="GO:0009055">
    <property type="term" value="F:electron transfer activity"/>
    <property type="evidence" value="ECO:0007669"/>
    <property type="project" value="UniProtKB-UniRule"/>
</dbReference>
<reference evidence="7 8" key="1">
    <citation type="journal article" date="2016" name="Nat. Commun.">
        <title>Thousands of microbial genomes shed light on interconnected biogeochemical processes in an aquifer system.</title>
        <authorList>
            <person name="Anantharaman K."/>
            <person name="Brown C.T."/>
            <person name="Hug L.A."/>
            <person name="Sharon I."/>
            <person name="Castelle C.J."/>
            <person name="Probst A.J."/>
            <person name="Thomas B.C."/>
            <person name="Singh A."/>
            <person name="Wilkins M.J."/>
            <person name="Karaoz U."/>
            <person name="Brodie E.L."/>
            <person name="Williams K.H."/>
            <person name="Hubbard S.S."/>
            <person name="Banfield J.F."/>
        </authorList>
    </citation>
    <scope>NUCLEOTIDE SEQUENCE [LARGE SCALE GENOMIC DNA]</scope>
</reference>
<dbReference type="GO" id="GO:0005506">
    <property type="term" value="F:iron ion binding"/>
    <property type="evidence" value="ECO:0007669"/>
    <property type="project" value="UniProtKB-UniRule"/>
</dbReference>
<dbReference type="InterPro" id="IPR051269">
    <property type="entry name" value="Fe-S_cluster_ET"/>
</dbReference>
<sequence>MGKYKVKVIRDLCIGAASCVAVSPDTFQLDSENKAIIKETSKDAEDNIMLAAQSCPTKAIVIVDNETGEQVWPV</sequence>
<evidence type="ECO:0000256" key="6">
    <source>
        <dbReference type="RuleBase" id="RU368020"/>
    </source>
</evidence>
<dbReference type="InterPro" id="IPR001080">
    <property type="entry name" value="3Fe4S_ferredoxin"/>
</dbReference>